<dbReference type="InterPro" id="IPR008537">
    <property type="entry name" value="DUF819"/>
</dbReference>
<feature type="transmembrane region" description="Helical" evidence="1">
    <location>
        <begin position="6"/>
        <end position="23"/>
    </location>
</feature>
<feature type="transmembrane region" description="Helical" evidence="1">
    <location>
        <begin position="256"/>
        <end position="274"/>
    </location>
</feature>
<keyword evidence="1" id="KW-0472">Membrane</keyword>
<proteinExistence type="predicted"/>
<feature type="transmembrane region" description="Helical" evidence="1">
    <location>
        <begin position="363"/>
        <end position="390"/>
    </location>
</feature>
<dbReference type="PANTHER" id="PTHR34289">
    <property type="entry name" value="PROTEIN, PUTATIVE (DUF819)-RELATED"/>
    <property type="match status" value="1"/>
</dbReference>
<comment type="caution">
    <text evidence="2">The sequence shown here is derived from an EMBL/GenBank/DDBJ whole genome shotgun (WGS) entry which is preliminary data.</text>
</comment>
<feature type="transmembrane region" description="Helical" evidence="1">
    <location>
        <begin position="336"/>
        <end position="357"/>
    </location>
</feature>
<feature type="transmembrane region" description="Helical" evidence="1">
    <location>
        <begin position="219"/>
        <end position="236"/>
    </location>
</feature>
<gene>
    <name evidence="2" type="ORF">KQI82_06135</name>
</gene>
<feature type="transmembrane region" description="Helical" evidence="1">
    <location>
        <begin position="156"/>
        <end position="179"/>
    </location>
</feature>
<keyword evidence="1" id="KW-1133">Transmembrane helix</keyword>
<dbReference type="Proteomes" id="UP000787672">
    <property type="component" value="Unassembled WGS sequence"/>
</dbReference>
<dbReference type="RefSeq" id="WP_216631978.1">
    <property type="nucleotide sequence ID" value="NZ_JAHLQN010000001.1"/>
</dbReference>
<evidence type="ECO:0000313" key="2">
    <source>
        <dbReference type="EMBL" id="MBU5626497.1"/>
    </source>
</evidence>
<name>A0ABS6FAD0_9FIRM</name>
<feature type="transmembrane region" description="Helical" evidence="1">
    <location>
        <begin position="35"/>
        <end position="55"/>
    </location>
</feature>
<evidence type="ECO:0000256" key="1">
    <source>
        <dbReference type="SAM" id="Phobius"/>
    </source>
</evidence>
<reference evidence="2 3" key="1">
    <citation type="submission" date="2021-06" db="EMBL/GenBank/DDBJ databases">
        <authorList>
            <person name="Sun Q."/>
            <person name="Li D."/>
        </authorList>
    </citation>
    <scope>NUCLEOTIDE SEQUENCE [LARGE SCALE GENOMIC DNA]</scope>
    <source>
        <strain evidence="2 3">MSJ-2</strain>
    </source>
</reference>
<evidence type="ECO:0000313" key="3">
    <source>
        <dbReference type="Proteomes" id="UP000787672"/>
    </source>
</evidence>
<keyword evidence="3" id="KW-1185">Reference proteome</keyword>
<sequence length="394" mass="41600">MVITNGFTYIAFLMFIAGGLLFLEKKTKWKVFNVVPPLVWIYVLNMIFCTMGLYSSDGVSAAYGSLKNNILYAMIFVMLLRCDFRKLGKLGPRMIAIFLGCAATLAVGFIVLYPAFMGLLGGGEKSWAAVAALYASWVGGSANMAAMQDALPVDAGAYSCALALDTVCYSLWIALLLAVRYANKWNNAVKANTTGLDAIAEAANAEVAKEKKQATATDWIFLIGLSLLVSAIFQWLGGAANGGLKAIGLGMFDKGTCVTVLITVFGLICAMTPLGKLPAVEELSSVYLYAVVSLLASTASVTDLLTAPMWVVYGLLILVIHVVLMFLLCKLFHWDLCMCSTASVACIGGSASAPIIATAYDASFAGIGVLMGVLGAAIGNFCGLGMGALLQMFV</sequence>
<organism evidence="2 3">
    <name type="scientific">Dysosmobacter acutus</name>
    <dbReference type="NCBI Taxonomy" id="2841504"/>
    <lineage>
        <taxon>Bacteria</taxon>
        <taxon>Bacillati</taxon>
        <taxon>Bacillota</taxon>
        <taxon>Clostridia</taxon>
        <taxon>Eubacteriales</taxon>
        <taxon>Oscillospiraceae</taxon>
        <taxon>Dysosmobacter</taxon>
    </lineage>
</organism>
<feature type="transmembrane region" description="Helical" evidence="1">
    <location>
        <begin position="310"/>
        <end position="329"/>
    </location>
</feature>
<dbReference type="EMBL" id="JAHLQN010000001">
    <property type="protein sequence ID" value="MBU5626497.1"/>
    <property type="molecule type" value="Genomic_DNA"/>
</dbReference>
<accession>A0ABS6FAD0</accession>
<protein>
    <submittedName>
        <fullName evidence="2">DUF819 family protein</fullName>
    </submittedName>
</protein>
<feature type="transmembrane region" description="Helical" evidence="1">
    <location>
        <begin position="61"/>
        <end position="82"/>
    </location>
</feature>
<feature type="transmembrane region" description="Helical" evidence="1">
    <location>
        <begin position="94"/>
        <end position="116"/>
    </location>
</feature>
<feature type="transmembrane region" description="Helical" evidence="1">
    <location>
        <begin position="286"/>
        <end position="304"/>
    </location>
</feature>
<keyword evidence="1" id="KW-0812">Transmembrane</keyword>
<dbReference type="Pfam" id="PF05684">
    <property type="entry name" value="DUF819"/>
    <property type="match status" value="1"/>
</dbReference>
<dbReference type="PANTHER" id="PTHR34289:SF8">
    <property type="entry name" value="DUF819 DOMAIN-CONTAINING PROTEIN"/>
    <property type="match status" value="1"/>
</dbReference>